<name>A0ABW5FSC8_9PSEU</name>
<dbReference type="RefSeq" id="WP_378265739.1">
    <property type="nucleotide sequence ID" value="NZ_JBHUKR010000007.1"/>
</dbReference>
<feature type="domain" description="PASTA" evidence="2">
    <location>
        <begin position="4"/>
        <end position="71"/>
    </location>
</feature>
<evidence type="ECO:0000259" key="2">
    <source>
        <dbReference type="PROSITE" id="PS51178"/>
    </source>
</evidence>
<dbReference type="EMBL" id="JBHUKR010000007">
    <property type="protein sequence ID" value="MFD2417751.1"/>
    <property type="molecule type" value="Genomic_DNA"/>
</dbReference>
<sequence>MRRRRPVTEVPDVVGLGSEDACEIVRRRGLVPRGPDGDEEPGPGVVVAQVPVATAGAEEGSEVVLWTQLGPDAPADPVPPSPTESALQPA</sequence>
<evidence type="ECO:0000256" key="1">
    <source>
        <dbReference type="SAM" id="MobiDB-lite"/>
    </source>
</evidence>
<protein>
    <submittedName>
        <fullName evidence="3">PASTA domain-containing protein</fullName>
    </submittedName>
</protein>
<proteinExistence type="predicted"/>
<evidence type="ECO:0000313" key="3">
    <source>
        <dbReference type="EMBL" id="MFD2417751.1"/>
    </source>
</evidence>
<dbReference type="Pfam" id="PF03793">
    <property type="entry name" value="PASTA"/>
    <property type="match status" value="1"/>
</dbReference>
<dbReference type="InterPro" id="IPR005543">
    <property type="entry name" value="PASTA_dom"/>
</dbReference>
<gene>
    <name evidence="3" type="ORF">ACFSXZ_15605</name>
</gene>
<comment type="caution">
    <text evidence="3">The sequence shown here is derived from an EMBL/GenBank/DDBJ whole genome shotgun (WGS) entry which is preliminary data.</text>
</comment>
<dbReference type="Proteomes" id="UP001597417">
    <property type="component" value="Unassembled WGS sequence"/>
</dbReference>
<evidence type="ECO:0000313" key="4">
    <source>
        <dbReference type="Proteomes" id="UP001597417"/>
    </source>
</evidence>
<keyword evidence="4" id="KW-1185">Reference proteome</keyword>
<organism evidence="3 4">
    <name type="scientific">Amycolatopsis pigmentata</name>
    <dbReference type="NCBI Taxonomy" id="450801"/>
    <lineage>
        <taxon>Bacteria</taxon>
        <taxon>Bacillati</taxon>
        <taxon>Actinomycetota</taxon>
        <taxon>Actinomycetes</taxon>
        <taxon>Pseudonocardiales</taxon>
        <taxon>Pseudonocardiaceae</taxon>
        <taxon>Amycolatopsis</taxon>
    </lineage>
</organism>
<accession>A0ABW5FSC8</accession>
<feature type="region of interest" description="Disordered" evidence="1">
    <location>
        <begin position="69"/>
        <end position="90"/>
    </location>
</feature>
<reference evidence="4" key="1">
    <citation type="journal article" date="2019" name="Int. J. Syst. Evol. Microbiol.">
        <title>The Global Catalogue of Microorganisms (GCM) 10K type strain sequencing project: providing services to taxonomists for standard genome sequencing and annotation.</title>
        <authorList>
            <consortium name="The Broad Institute Genomics Platform"/>
            <consortium name="The Broad Institute Genome Sequencing Center for Infectious Disease"/>
            <person name="Wu L."/>
            <person name="Ma J."/>
        </authorList>
    </citation>
    <scope>NUCLEOTIDE SEQUENCE [LARGE SCALE GENOMIC DNA]</scope>
    <source>
        <strain evidence="4">CGMCC 4.7645</strain>
    </source>
</reference>
<dbReference type="Gene3D" id="3.30.10.20">
    <property type="match status" value="1"/>
</dbReference>
<dbReference type="PROSITE" id="PS51178">
    <property type="entry name" value="PASTA"/>
    <property type="match status" value="1"/>
</dbReference>